<comment type="caution">
    <text evidence="2">The sequence shown here is derived from an EMBL/GenBank/DDBJ whole genome shotgun (WGS) entry which is preliminary data.</text>
</comment>
<reference evidence="2 3" key="1">
    <citation type="submission" date="2018-09" db="EMBL/GenBank/DDBJ databases">
        <title>Phylogeny of the Shewanellaceae, and recommendation for two new genera, Pseudoshewanella and Parashewanella.</title>
        <authorList>
            <person name="Wang G."/>
        </authorList>
    </citation>
    <scope>NUCLEOTIDE SEQUENCE [LARGE SCALE GENOMIC DNA]</scope>
    <source>
        <strain evidence="2 3">KCTC 22492</strain>
    </source>
</reference>
<gene>
    <name evidence="2" type="ORF">D5R81_00650</name>
</gene>
<feature type="compositionally biased region" description="Low complexity" evidence="1">
    <location>
        <begin position="117"/>
        <end position="127"/>
    </location>
</feature>
<dbReference type="Pfam" id="PF11743">
    <property type="entry name" value="DUF3301"/>
    <property type="match status" value="1"/>
</dbReference>
<dbReference type="AlphaFoldDB" id="A0A3A6UNU5"/>
<evidence type="ECO:0000256" key="1">
    <source>
        <dbReference type="SAM" id="MobiDB-lite"/>
    </source>
</evidence>
<feature type="region of interest" description="Disordered" evidence="1">
    <location>
        <begin position="103"/>
        <end position="127"/>
    </location>
</feature>
<dbReference type="RefSeq" id="WP_121851728.1">
    <property type="nucleotide sequence ID" value="NZ_CP037952.1"/>
</dbReference>
<dbReference type="InterPro" id="IPR021732">
    <property type="entry name" value="DUF3301"/>
</dbReference>
<sequence length="127" mass="14281">MTDLLLILGIFLISAFFWQLRQMAETSRKFAEREASRQRVQLLSVAMASAHPSIGGATGLCWKAKFVMEFSTDGINQLRSDFIMHHNRIHSINWPVFPEPEWEHAPEPKGKIGGCCGSKTSCSSRKS</sequence>
<dbReference type="OrthoDB" id="5959530at2"/>
<name>A0A3A6UNU5_9GAMM</name>
<evidence type="ECO:0000313" key="2">
    <source>
        <dbReference type="EMBL" id="RJY19490.1"/>
    </source>
</evidence>
<keyword evidence="3" id="KW-1185">Reference proteome</keyword>
<organism evidence="2 3">
    <name type="scientific">Parashewanella spongiae</name>
    <dbReference type="NCBI Taxonomy" id="342950"/>
    <lineage>
        <taxon>Bacteria</taxon>
        <taxon>Pseudomonadati</taxon>
        <taxon>Pseudomonadota</taxon>
        <taxon>Gammaproteobacteria</taxon>
        <taxon>Alteromonadales</taxon>
        <taxon>Shewanellaceae</taxon>
        <taxon>Parashewanella</taxon>
    </lineage>
</organism>
<evidence type="ECO:0000313" key="3">
    <source>
        <dbReference type="Proteomes" id="UP000273022"/>
    </source>
</evidence>
<dbReference type="Proteomes" id="UP000273022">
    <property type="component" value="Unassembled WGS sequence"/>
</dbReference>
<protein>
    <submittedName>
        <fullName evidence="2">DUF3301 domain-containing protein</fullName>
    </submittedName>
</protein>
<proteinExistence type="predicted"/>
<accession>A0A3A6UNU5</accession>
<dbReference type="EMBL" id="QYYH01000002">
    <property type="protein sequence ID" value="RJY19490.1"/>
    <property type="molecule type" value="Genomic_DNA"/>
</dbReference>